<keyword evidence="3" id="KW-1185">Reference proteome</keyword>
<evidence type="ECO:0000256" key="1">
    <source>
        <dbReference type="SAM" id="Phobius"/>
    </source>
</evidence>
<gene>
    <name evidence="2" type="ORF">L0U89_03015</name>
</gene>
<dbReference type="RefSeq" id="WP_234860166.1">
    <property type="nucleotide sequence ID" value="NZ_JAKEVZ010000002.1"/>
</dbReference>
<organism evidence="2 3">
    <name type="scientific">Mariniradius sediminis</name>
    <dbReference type="NCBI Taxonomy" id="2909237"/>
    <lineage>
        <taxon>Bacteria</taxon>
        <taxon>Pseudomonadati</taxon>
        <taxon>Bacteroidota</taxon>
        <taxon>Cytophagia</taxon>
        <taxon>Cytophagales</taxon>
        <taxon>Cyclobacteriaceae</taxon>
        <taxon>Mariniradius</taxon>
    </lineage>
</organism>
<proteinExistence type="predicted"/>
<keyword evidence="1" id="KW-0812">Transmembrane</keyword>
<evidence type="ECO:0000313" key="2">
    <source>
        <dbReference type="EMBL" id="MCF1750027.1"/>
    </source>
</evidence>
<protein>
    <submittedName>
        <fullName evidence="2">Uncharacterized protein</fullName>
    </submittedName>
</protein>
<dbReference type="EMBL" id="JAKEVZ010000002">
    <property type="protein sequence ID" value="MCF1750027.1"/>
    <property type="molecule type" value="Genomic_DNA"/>
</dbReference>
<feature type="transmembrane region" description="Helical" evidence="1">
    <location>
        <begin position="263"/>
        <end position="281"/>
    </location>
</feature>
<feature type="transmembrane region" description="Helical" evidence="1">
    <location>
        <begin position="220"/>
        <end position="243"/>
    </location>
</feature>
<dbReference type="Proteomes" id="UP001201449">
    <property type="component" value="Unassembled WGS sequence"/>
</dbReference>
<accession>A0ABS9BRD4</accession>
<feature type="transmembrane region" description="Helical" evidence="1">
    <location>
        <begin position="180"/>
        <end position="200"/>
    </location>
</feature>
<name>A0ABS9BRD4_9BACT</name>
<keyword evidence="1" id="KW-0472">Membrane</keyword>
<keyword evidence="1" id="KW-1133">Transmembrane helix</keyword>
<feature type="transmembrane region" description="Helical" evidence="1">
    <location>
        <begin position="354"/>
        <end position="375"/>
    </location>
</feature>
<reference evidence="2 3" key="1">
    <citation type="submission" date="2022-01" db="EMBL/GenBank/DDBJ databases">
        <title>Mariniradius saccharolyticus sp. nov., isolated from sediment of a river.</title>
        <authorList>
            <person name="Liu H."/>
        </authorList>
    </citation>
    <scope>NUCLEOTIDE SEQUENCE [LARGE SCALE GENOMIC DNA]</scope>
    <source>
        <strain evidence="2 3">RY-2</strain>
    </source>
</reference>
<evidence type="ECO:0000313" key="3">
    <source>
        <dbReference type="Proteomes" id="UP001201449"/>
    </source>
</evidence>
<feature type="transmembrane region" description="Helical" evidence="1">
    <location>
        <begin position="27"/>
        <end position="50"/>
    </location>
</feature>
<sequence length="387" mass="44733">MDSLSFGDHQFEKLLDRLHLRYSERKFLIVKVALAFFVCWLPLAVLSLVYGNFWTGHFHDSFITSLEAQTRFLVSLPILILIEPMINFRLKKTLLQFHDGGLIPEHRIEEFWNLVKRKIGFLQNSWTYFGIVVICYIQVAAIFYFEVNYTSLSSWQLEEVNGEIGLNTVGKWAVFVSRPLTLFFIYRWILRVFVWGRILARISNLDLRLSPFHADRVGGLGFLAFSVSYFAPFTFAVSVALAGNVADLMLVDGMKLVDFRLPLLAYVILISLFFTYPLFVFSRKLVSLKERSIFSMYDQIKFVYQKAELPPSLGAESKPMEDEKIAYIASLSDFNAMMDNVLNLRAVPFQVRDLFPLWALTLVPFIFVIMIEIPLSEILSRVVSTLF</sequence>
<feature type="transmembrane region" description="Helical" evidence="1">
    <location>
        <begin position="70"/>
        <end position="88"/>
    </location>
</feature>
<comment type="caution">
    <text evidence="2">The sequence shown here is derived from an EMBL/GenBank/DDBJ whole genome shotgun (WGS) entry which is preliminary data.</text>
</comment>
<feature type="transmembrane region" description="Helical" evidence="1">
    <location>
        <begin position="126"/>
        <end position="145"/>
    </location>
</feature>